<proteinExistence type="predicted"/>
<dbReference type="RefSeq" id="WP_331786277.1">
    <property type="nucleotide sequence ID" value="NZ_JAVFKM010000004.1"/>
</dbReference>
<name>A0ABU7WQ67_9ACTN</name>
<evidence type="ECO:0000313" key="2">
    <source>
        <dbReference type="Proteomes" id="UP001348265"/>
    </source>
</evidence>
<evidence type="ECO:0000313" key="1">
    <source>
        <dbReference type="EMBL" id="MEF3113671.1"/>
    </source>
</evidence>
<dbReference type="EMBL" id="JAVFKM010000004">
    <property type="protein sequence ID" value="MEF3113671.1"/>
    <property type="molecule type" value="Genomic_DNA"/>
</dbReference>
<sequence length="141" mass="15749">MIPDAAWAKRISSASLLSYMPMRERNRACGRRQAQATSGIDGFLWGWVHLLSDHLNDTAGALLMYAASLATDFSRDQRDFQTKAERGEWTGDGGSWAHGTLYDWFEAWGAWVGADSPRHAGLEPVTWRSIALQLSVARSYE</sequence>
<organism evidence="1 2">
    <name type="scientific">Streptomyces chrestomyceticus</name>
    <dbReference type="NCBI Taxonomy" id="68185"/>
    <lineage>
        <taxon>Bacteria</taxon>
        <taxon>Bacillati</taxon>
        <taxon>Actinomycetota</taxon>
        <taxon>Actinomycetes</taxon>
        <taxon>Kitasatosporales</taxon>
        <taxon>Streptomycetaceae</taxon>
        <taxon>Streptomyces</taxon>
    </lineage>
</organism>
<comment type="caution">
    <text evidence="1">The sequence shown here is derived from an EMBL/GenBank/DDBJ whole genome shotgun (WGS) entry which is preliminary data.</text>
</comment>
<dbReference type="Proteomes" id="UP001348265">
    <property type="component" value="Unassembled WGS sequence"/>
</dbReference>
<reference evidence="1 2" key="1">
    <citation type="submission" date="2023-08" db="EMBL/GenBank/DDBJ databases">
        <authorList>
            <person name="Sharma P."/>
            <person name="Verma V."/>
            <person name="Mohan M.K."/>
            <person name="Dubey A.K."/>
        </authorList>
    </citation>
    <scope>NUCLEOTIDE SEQUENCE [LARGE SCALE GENOMIC DNA]</scope>
    <source>
        <strain evidence="1 2">ADP4</strain>
    </source>
</reference>
<accession>A0ABU7WQ67</accession>
<protein>
    <submittedName>
        <fullName evidence="1">Uncharacterized protein</fullName>
    </submittedName>
</protein>
<gene>
    <name evidence="1" type="ORF">RB636_10740</name>
</gene>
<keyword evidence="2" id="KW-1185">Reference proteome</keyword>